<evidence type="ECO:0000256" key="6">
    <source>
        <dbReference type="ARBA" id="ARBA00022977"/>
    </source>
</evidence>
<feature type="domain" description="Thiamine phosphate synthase/TenI" evidence="14">
    <location>
        <begin position="23"/>
        <end position="219"/>
    </location>
</feature>
<gene>
    <name evidence="10 15" type="primary">thiE</name>
    <name evidence="15" type="ORF">GSY69_07600</name>
</gene>
<evidence type="ECO:0000256" key="4">
    <source>
        <dbReference type="ARBA" id="ARBA00022723"/>
    </source>
</evidence>
<dbReference type="HAMAP" id="MF_00097">
    <property type="entry name" value="TMP_synthase"/>
    <property type="match status" value="1"/>
</dbReference>
<dbReference type="AlphaFoldDB" id="A0A6N9H7S3"/>
<dbReference type="GO" id="GO:0000287">
    <property type="term" value="F:magnesium ion binding"/>
    <property type="evidence" value="ECO:0007669"/>
    <property type="project" value="UniProtKB-UniRule"/>
</dbReference>
<feature type="compositionally biased region" description="Basic and acidic residues" evidence="13">
    <location>
        <begin position="240"/>
        <end position="250"/>
    </location>
</feature>
<dbReference type="UniPathway" id="UPA00060">
    <property type="reaction ID" value="UER00141"/>
</dbReference>
<evidence type="ECO:0000256" key="5">
    <source>
        <dbReference type="ARBA" id="ARBA00022842"/>
    </source>
</evidence>
<keyword evidence="6 10" id="KW-0784">Thiamine biosynthesis</keyword>
<dbReference type="InterPro" id="IPR013785">
    <property type="entry name" value="Aldolase_TIM"/>
</dbReference>
<evidence type="ECO:0000256" key="7">
    <source>
        <dbReference type="ARBA" id="ARBA00047334"/>
    </source>
</evidence>
<comment type="similarity">
    <text evidence="10 11">Belongs to the thiamine-phosphate synthase family.</text>
</comment>
<dbReference type="PANTHER" id="PTHR20857">
    <property type="entry name" value="THIAMINE-PHOSPHATE PYROPHOSPHORYLASE"/>
    <property type="match status" value="1"/>
</dbReference>
<accession>A0A6N9H7S3</accession>
<dbReference type="GO" id="GO:0009229">
    <property type="term" value="P:thiamine diphosphate biosynthetic process"/>
    <property type="evidence" value="ECO:0007669"/>
    <property type="project" value="UniProtKB-UniRule"/>
</dbReference>
<evidence type="ECO:0000256" key="10">
    <source>
        <dbReference type="HAMAP-Rule" id="MF_00097"/>
    </source>
</evidence>
<comment type="caution">
    <text evidence="15">The sequence shown here is derived from an EMBL/GenBank/DDBJ whole genome shotgun (WGS) entry which is preliminary data.</text>
</comment>
<comment type="catalytic activity">
    <reaction evidence="9 10 11">
        <text>2-[(2R,5Z)-2-carboxy-4-methylthiazol-5(2H)-ylidene]ethyl phosphate + 4-amino-2-methyl-5-(diphosphooxymethyl)pyrimidine + 2 H(+) = thiamine phosphate + CO2 + diphosphate</text>
        <dbReference type="Rhea" id="RHEA:47844"/>
        <dbReference type="ChEBI" id="CHEBI:15378"/>
        <dbReference type="ChEBI" id="CHEBI:16526"/>
        <dbReference type="ChEBI" id="CHEBI:33019"/>
        <dbReference type="ChEBI" id="CHEBI:37575"/>
        <dbReference type="ChEBI" id="CHEBI:57841"/>
        <dbReference type="ChEBI" id="CHEBI:62899"/>
        <dbReference type="EC" id="2.5.1.3"/>
    </reaction>
</comment>
<evidence type="ECO:0000256" key="11">
    <source>
        <dbReference type="RuleBase" id="RU003826"/>
    </source>
</evidence>
<name>A0A6N9H7S3_9MICO</name>
<comment type="pathway">
    <text evidence="2 10 12">Cofactor biosynthesis; thiamine diphosphate biosynthesis; thiamine phosphate from 4-amino-2-methyl-5-diphosphomethylpyrimidine and 4-methyl-5-(2-phosphoethyl)-thiazole: step 1/1.</text>
</comment>
<evidence type="ECO:0000256" key="9">
    <source>
        <dbReference type="ARBA" id="ARBA00047883"/>
    </source>
</evidence>
<dbReference type="InterPro" id="IPR036206">
    <property type="entry name" value="ThiamineP_synth_sf"/>
</dbReference>
<organism evidence="15 16">
    <name type="scientific">Brevibacterium rongguiense</name>
    <dbReference type="NCBI Taxonomy" id="2695267"/>
    <lineage>
        <taxon>Bacteria</taxon>
        <taxon>Bacillati</taxon>
        <taxon>Actinomycetota</taxon>
        <taxon>Actinomycetes</taxon>
        <taxon>Micrococcales</taxon>
        <taxon>Brevibacteriaceae</taxon>
        <taxon>Brevibacterium</taxon>
    </lineage>
</organism>
<dbReference type="Gene3D" id="3.20.20.70">
    <property type="entry name" value="Aldolase class I"/>
    <property type="match status" value="1"/>
</dbReference>
<feature type="binding site" evidence="10">
    <location>
        <begin position="216"/>
        <end position="217"/>
    </location>
    <ligand>
        <name>2-[(2R,5Z)-2-carboxy-4-methylthiazol-5(2H)-ylidene]ethyl phosphate</name>
        <dbReference type="ChEBI" id="CHEBI:62899"/>
    </ligand>
</feature>
<feature type="binding site" evidence="10">
    <location>
        <begin position="55"/>
        <end position="59"/>
    </location>
    <ligand>
        <name>4-amino-2-methyl-5-(diphosphooxymethyl)pyrimidine</name>
        <dbReference type="ChEBI" id="CHEBI:57841"/>
    </ligand>
</feature>
<keyword evidence="4 10" id="KW-0479">Metal-binding</keyword>
<dbReference type="EC" id="2.5.1.3" evidence="10"/>
<evidence type="ECO:0000259" key="14">
    <source>
        <dbReference type="Pfam" id="PF02581"/>
    </source>
</evidence>
<comment type="catalytic activity">
    <reaction evidence="8 10 11">
        <text>2-(2-carboxy-4-methylthiazol-5-yl)ethyl phosphate + 4-amino-2-methyl-5-(diphosphooxymethyl)pyrimidine + 2 H(+) = thiamine phosphate + CO2 + diphosphate</text>
        <dbReference type="Rhea" id="RHEA:47848"/>
        <dbReference type="ChEBI" id="CHEBI:15378"/>
        <dbReference type="ChEBI" id="CHEBI:16526"/>
        <dbReference type="ChEBI" id="CHEBI:33019"/>
        <dbReference type="ChEBI" id="CHEBI:37575"/>
        <dbReference type="ChEBI" id="CHEBI:57841"/>
        <dbReference type="ChEBI" id="CHEBI:62890"/>
        <dbReference type="EC" id="2.5.1.3"/>
    </reaction>
</comment>
<dbReference type="Pfam" id="PF02581">
    <property type="entry name" value="TMP-TENI"/>
    <property type="match status" value="1"/>
</dbReference>
<evidence type="ECO:0000313" key="15">
    <source>
        <dbReference type="EMBL" id="MYM19836.1"/>
    </source>
</evidence>
<comment type="function">
    <text evidence="1 10">Condenses 4-methyl-5-(beta-hydroxyethyl)thiazole monophosphate (THZ-P) and 2-methyl-4-amino-5-hydroxymethyl pyrimidine pyrophosphate (HMP-PP) to form thiamine monophosphate (TMP).</text>
</comment>
<dbReference type="GO" id="GO:0004789">
    <property type="term" value="F:thiamine-phosphate diphosphorylase activity"/>
    <property type="evidence" value="ECO:0007669"/>
    <property type="project" value="UniProtKB-UniRule"/>
</dbReference>
<comment type="catalytic activity">
    <reaction evidence="7 10 11">
        <text>4-methyl-5-(2-phosphooxyethyl)-thiazole + 4-amino-2-methyl-5-(diphosphooxymethyl)pyrimidine + H(+) = thiamine phosphate + diphosphate</text>
        <dbReference type="Rhea" id="RHEA:22328"/>
        <dbReference type="ChEBI" id="CHEBI:15378"/>
        <dbReference type="ChEBI" id="CHEBI:33019"/>
        <dbReference type="ChEBI" id="CHEBI:37575"/>
        <dbReference type="ChEBI" id="CHEBI:57841"/>
        <dbReference type="ChEBI" id="CHEBI:58296"/>
        <dbReference type="EC" id="2.5.1.3"/>
    </reaction>
</comment>
<proteinExistence type="inferred from homology"/>
<dbReference type="GO" id="GO:0009228">
    <property type="term" value="P:thiamine biosynthetic process"/>
    <property type="evidence" value="ECO:0007669"/>
    <property type="project" value="UniProtKB-KW"/>
</dbReference>
<dbReference type="SUPFAM" id="SSF51391">
    <property type="entry name" value="Thiamin phosphate synthase"/>
    <property type="match status" value="1"/>
</dbReference>
<dbReference type="PANTHER" id="PTHR20857:SF15">
    <property type="entry name" value="THIAMINE-PHOSPHATE SYNTHASE"/>
    <property type="match status" value="1"/>
</dbReference>
<evidence type="ECO:0000256" key="8">
    <source>
        <dbReference type="ARBA" id="ARBA00047851"/>
    </source>
</evidence>
<evidence type="ECO:0000256" key="13">
    <source>
        <dbReference type="SAM" id="MobiDB-lite"/>
    </source>
</evidence>
<dbReference type="GO" id="GO:0005737">
    <property type="term" value="C:cytoplasm"/>
    <property type="evidence" value="ECO:0007669"/>
    <property type="project" value="TreeGrafter"/>
</dbReference>
<feature type="region of interest" description="Disordered" evidence="13">
    <location>
        <begin position="235"/>
        <end position="264"/>
    </location>
</feature>
<dbReference type="InterPro" id="IPR034291">
    <property type="entry name" value="TMP_synthase"/>
</dbReference>
<feature type="binding site" evidence="10">
    <location>
        <position position="138"/>
    </location>
    <ligand>
        <name>4-amino-2-methyl-5-(diphosphooxymethyl)pyrimidine</name>
        <dbReference type="ChEBI" id="CHEBI:57841"/>
    </ligand>
</feature>
<comment type="cofactor">
    <cofactor evidence="10">
        <name>Mg(2+)</name>
        <dbReference type="ChEBI" id="CHEBI:18420"/>
    </cofactor>
    <text evidence="10">Binds 1 Mg(2+) ion per subunit.</text>
</comment>
<keyword evidence="16" id="KW-1185">Reference proteome</keyword>
<evidence type="ECO:0000256" key="12">
    <source>
        <dbReference type="RuleBase" id="RU004253"/>
    </source>
</evidence>
<reference evidence="15 16" key="1">
    <citation type="submission" date="2020-01" db="EMBL/GenBank/DDBJ databases">
        <authorList>
            <person name="Deng T."/>
        </authorList>
    </citation>
    <scope>NUCLEOTIDE SEQUENCE [LARGE SCALE GENOMIC DNA]</scope>
    <source>
        <strain evidence="15 16">5221</strain>
    </source>
</reference>
<keyword evidence="3 10" id="KW-0808">Transferase</keyword>
<protein>
    <recommendedName>
        <fullName evidence="10">Thiamine-phosphate synthase</fullName>
        <shortName evidence="10">TP synthase</shortName>
        <shortName evidence="10">TPS</shortName>
        <ecNumber evidence="10">2.5.1.3</ecNumber>
    </recommendedName>
    <alternativeName>
        <fullName evidence="10">Thiamine-phosphate pyrophosphorylase</fullName>
        <shortName evidence="10">TMP pyrophosphorylase</shortName>
        <shortName evidence="10">TMP-PPase</shortName>
    </alternativeName>
</protein>
<dbReference type="NCBIfam" id="TIGR00693">
    <property type="entry name" value="thiE"/>
    <property type="match status" value="1"/>
</dbReference>
<sequence>MTDPAAAPAPPGAPRLLGLDTALYLVTDSAMCRAAGRSVAQTVALAVEGGAGLVQVRDKHAGEAEFDELARSVVAAVEQTRDRLGIDHEIPVFLDDRVASARRLLDEGLRVHVHVGQDDEPVERVRTAIGPEPLLGLSASNEQEFAAGEAAGGVNLFGVGPVWATQTKDVARAALGPERIRELAAAARLPIVAIGGIGAGNAAELAGSGAIGVCVVSAICAAPDPRAAAQRIRAAFAETPHLDDPAHLDEPSDPPAPHPAGGTP</sequence>
<dbReference type="CDD" id="cd00564">
    <property type="entry name" value="TMP_TenI"/>
    <property type="match status" value="1"/>
</dbReference>
<feature type="binding site" evidence="10">
    <location>
        <position position="96"/>
    </location>
    <ligand>
        <name>Mg(2+)</name>
        <dbReference type="ChEBI" id="CHEBI:18420"/>
    </ligand>
</feature>
<feature type="binding site" evidence="10">
    <location>
        <position position="119"/>
    </location>
    <ligand>
        <name>Mg(2+)</name>
        <dbReference type="ChEBI" id="CHEBI:18420"/>
    </ligand>
</feature>
<feature type="binding site" evidence="10">
    <location>
        <position position="95"/>
    </location>
    <ligand>
        <name>4-amino-2-methyl-5-(diphosphooxymethyl)pyrimidine</name>
        <dbReference type="ChEBI" id="CHEBI:57841"/>
    </ligand>
</feature>
<dbReference type="EMBL" id="WWEQ01000026">
    <property type="protein sequence ID" value="MYM19836.1"/>
    <property type="molecule type" value="Genomic_DNA"/>
</dbReference>
<feature type="binding site" evidence="10">
    <location>
        <position position="168"/>
    </location>
    <ligand>
        <name>4-amino-2-methyl-5-(diphosphooxymethyl)pyrimidine</name>
        <dbReference type="ChEBI" id="CHEBI:57841"/>
    </ligand>
</feature>
<dbReference type="Proteomes" id="UP000469215">
    <property type="component" value="Unassembled WGS sequence"/>
</dbReference>
<evidence type="ECO:0000313" key="16">
    <source>
        <dbReference type="Proteomes" id="UP000469215"/>
    </source>
</evidence>
<dbReference type="RefSeq" id="WP_160953264.1">
    <property type="nucleotide sequence ID" value="NZ_WWEQ01000026.1"/>
</dbReference>
<evidence type="ECO:0000256" key="2">
    <source>
        <dbReference type="ARBA" id="ARBA00005165"/>
    </source>
</evidence>
<evidence type="ECO:0000256" key="3">
    <source>
        <dbReference type="ARBA" id="ARBA00022679"/>
    </source>
</evidence>
<feature type="binding site" evidence="10">
    <location>
        <position position="196"/>
    </location>
    <ligand>
        <name>2-[(2R,5Z)-2-carboxy-4-methylthiazol-5(2H)-ylidene]ethyl phosphate</name>
        <dbReference type="ChEBI" id="CHEBI:62899"/>
    </ligand>
</feature>
<dbReference type="InterPro" id="IPR022998">
    <property type="entry name" value="ThiamineP_synth_TenI"/>
</dbReference>
<evidence type="ECO:0000256" key="1">
    <source>
        <dbReference type="ARBA" id="ARBA00003814"/>
    </source>
</evidence>
<feature type="binding site" evidence="10">
    <location>
        <begin position="165"/>
        <end position="167"/>
    </location>
    <ligand>
        <name>2-[(2R,5Z)-2-carboxy-4-methylthiazol-5(2H)-ylidene]ethyl phosphate</name>
        <dbReference type="ChEBI" id="CHEBI:62899"/>
    </ligand>
</feature>
<keyword evidence="5 10" id="KW-0460">Magnesium</keyword>